<organism evidence="2">
    <name type="scientific">Drosophila sechellia</name>
    <name type="common">Fruit fly</name>
    <dbReference type="NCBI Taxonomy" id="7238"/>
    <lineage>
        <taxon>Eukaryota</taxon>
        <taxon>Metazoa</taxon>
        <taxon>Ecdysozoa</taxon>
        <taxon>Arthropoda</taxon>
        <taxon>Hexapoda</taxon>
        <taxon>Insecta</taxon>
        <taxon>Pterygota</taxon>
        <taxon>Neoptera</taxon>
        <taxon>Endopterygota</taxon>
        <taxon>Diptera</taxon>
        <taxon>Brachycera</taxon>
        <taxon>Muscomorpha</taxon>
        <taxon>Ephydroidea</taxon>
        <taxon>Drosophilidae</taxon>
        <taxon>Drosophila</taxon>
        <taxon>Sophophora</taxon>
    </lineage>
</organism>
<protein>
    <submittedName>
        <fullName evidence="1">GM13616</fullName>
    </submittedName>
</protein>
<dbReference type="GO" id="GO:0045177">
    <property type="term" value="C:apical part of cell"/>
    <property type="evidence" value="ECO:0007669"/>
    <property type="project" value="EnsemblMetazoa"/>
</dbReference>
<dbReference type="GO" id="GO:0005737">
    <property type="term" value="C:cytoplasm"/>
    <property type="evidence" value="ECO:0007669"/>
    <property type="project" value="EnsemblMetazoa"/>
</dbReference>
<evidence type="ECO:0000313" key="1">
    <source>
        <dbReference type="EMBL" id="EDW44526.1"/>
    </source>
</evidence>
<dbReference type="GO" id="GO:1990386">
    <property type="term" value="P:mitotic cleavage furrow ingression"/>
    <property type="evidence" value="ECO:0007669"/>
    <property type="project" value="EnsemblMetazoa"/>
</dbReference>
<keyword evidence="2" id="KW-1185">Reference proteome</keyword>
<gene>
    <name evidence="1" type="primary">Dsec\GM13616</name>
    <name evidence="1" type="ORF">Dsec_GM13616</name>
</gene>
<dbReference type="OMA" id="HWIIAIV"/>
<dbReference type="GO" id="GO:0005886">
    <property type="term" value="C:plasma membrane"/>
    <property type="evidence" value="ECO:0007669"/>
    <property type="project" value="EnsemblMetazoa"/>
</dbReference>
<sequence length="69" mass="7433">MPPSLIAVSEFVEETRSDYSSPTTSTFASRMPDCRHTIGVLEEVSVLSRQLPSHVPCVEAGSPDSQPSV</sequence>
<accession>B4IQC0</accession>
<proteinExistence type="predicted"/>
<dbReference type="GO" id="GO:1903829">
    <property type="term" value="P:positive regulation of protein localization"/>
    <property type="evidence" value="ECO:0007669"/>
    <property type="project" value="EnsemblMetazoa"/>
</dbReference>
<dbReference type="STRING" id="7238.B4IQC0"/>
<dbReference type="HOGENOM" id="CLU_2778580_0_0_1"/>
<dbReference type="GO" id="GO:0001745">
    <property type="term" value="P:compound eye morphogenesis"/>
    <property type="evidence" value="ECO:0007669"/>
    <property type="project" value="EnsemblMetazoa"/>
</dbReference>
<reference evidence="1 2" key="1">
    <citation type="journal article" date="2007" name="Nature">
        <title>Evolution of genes and genomes on the Drosophila phylogeny.</title>
        <authorList>
            <consortium name="Drosophila 12 Genomes Consortium"/>
            <person name="Clark A.G."/>
            <person name="Eisen M.B."/>
            <person name="Smith D.R."/>
            <person name="Bergman C.M."/>
            <person name="Oliver B."/>
            <person name="Markow T.A."/>
            <person name="Kaufman T.C."/>
            <person name="Kellis M."/>
            <person name="Gelbart W."/>
            <person name="Iyer V.N."/>
            <person name="Pollard D.A."/>
            <person name="Sackton T.B."/>
            <person name="Larracuente A.M."/>
            <person name="Singh N.D."/>
            <person name="Abad J.P."/>
            <person name="Abt D.N."/>
            <person name="Adryan B."/>
            <person name="Aguade M."/>
            <person name="Akashi H."/>
            <person name="Anderson W.W."/>
            <person name="Aquadro C.F."/>
            <person name="Ardell D.H."/>
            <person name="Arguello R."/>
            <person name="Artieri C.G."/>
            <person name="Barbash D.A."/>
            <person name="Barker D."/>
            <person name="Barsanti P."/>
            <person name="Batterham P."/>
            <person name="Batzoglou S."/>
            <person name="Begun D."/>
            <person name="Bhutkar A."/>
            <person name="Blanco E."/>
            <person name="Bosak S.A."/>
            <person name="Bradley R.K."/>
            <person name="Brand A.D."/>
            <person name="Brent M.R."/>
            <person name="Brooks A.N."/>
            <person name="Brown R.H."/>
            <person name="Butlin R.K."/>
            <person name="Caggese C."/>
            <person name="Calvi B.R."/>
            <person name="Bernardo de Carvalho A."/>
            <person name="Caspi A."/>
            <person name="Castrezana S."/>
            <person name="Celniker S.E."/>
            <person name="Chang J.L."/>
            <person name="Chapple C."/>
            <person name="Chatterji S."/>
            <person name="Chinwalla A."/>
            <person name="Civetta A."/>
            <person name="Clifton S.W."/>
            <person name="Comeron J.M."/>
            <person name="Costello J.C."/>
            <person name="Coyne J.A."/>
            <person name="Daub J."/>
            <person name="David R.G."/>
            <person name="Delcher A.L."/>
            <person name="Delehaunty K."/>
            <person name="Do C.B."/>
            <person name="Ebling H."/>
            <person name="Edwards K."/>
            <person name="Eickbush T."/>
            <person name="Evans J.D."/>
            <person name="Filipski A."/>
            <person name="Findeiss S."/>
            <person name="Freyhult E."/>
            <person name="Fulton L."/>
            <person name="Fulton R."/>
            <person name="Garcia A.C."/>
            <person name="Gardiner A."/>
            <person name="Garfield D.A."/>
            <person name="Garvin B.E."/>
            <person name="Gibson G."/>
            <person name="Gilbert D."/>
            <person name="Gnerre S."/>
            <person name="Godfrey J."/>
            <person name="Good R."/>
            <person name="Gotea V."/>
            <person name="Gravely B."/>
            <person name="Greenberg A.J."/>
            <person name="Griffiths-Jones S."/>
            <person name="Gross S."/>
            <person name="Guigo R."/>
            <person name="Gustafson E.A."/>
            <person name="Haerty W."/>
            <person name="Hahn M.W."/>
            <person name="Halligan D.L."/>
            <person name="Halpern A.L."/>
            <person name="Halter G.M."/>
            <person name="Han M.V."/>
            <person name="Heger A."/>
            <person name="Hillier L."/>
            <person name="Hinrichs A.S."/>
            <person name="Holmes I."/>
            <person name="Hoskins R.A."/>
            <person name="Hubisz M.J."/>
            <person name="Hultmark D."/>
            <person name="Huntley M.A."/>
            <person name="Jaffe D.B."/>
            <person name="Jagadeeshan S."/>
            <person name="Jeck W.R."/>
            <person name="Johnson J."/>
            <person name="Jones C.D."/>
            <person name="Jordan W.C."/>
            <person name="Karpen G.H."/>
            <person name="Kataoka E."/>
            <person name="Keightley P.D."/>
            <person name="Kheradpour P."/>
            <person name="Kirkness E.F."/>
            <person name="Koerich L.B."/>
            <person name="Kristiansen K."/>
            <person name="Kudrna D."/>
            <person name="Kulathinal R.J."/>
            <person name="Kumar S."/>
            <person name="Kwok R."/>
            <person name="Lander E."/>
            <person name="Langley C.H."/>
            <person name="Lapoint R."/>
            <person name="Lazzaro B.P."/>
            <person name="Lee S.J."/>
            <person name="Levesque L."/>
            <person name="Li R."/>
            <person name="Lin C.F."/>
            <person name="Lin M.F."/>
            <person name="Lindblad-Toh K."/>
            <person name="Llopart A."/>
            <person name="Long M."/>
            <person name="Low L."/>
            <person name="Lozovsky E."/>
            <person name="Lu J."/>
            <person name="Luo M."/>
            <person name="Machado C.A."/>
            <person name="Makalowski W."/>
            <person name="Marzo M."/>
            <person name="Matsuda M."/>
            <person name="Matzkin L."/>
            <person name="McAllister B."/>
            <person name="McBride C.S."/>
            <person name="McKernan B."/>
            <person name="McKernan K."/>
            <person name="Mendez-Lago M."/>
            <person name="Minx P."/>
            <person name="Mollenhauer M.U."/>
            <person name="Montooth K."/>
            <person name="Mount S.M."/>
            <person name="Mu X."/>
            <person name="Myers E."/>
            <person name="Negre B."/>
            <person name="Newfeld S."/>
            <person name="Nielsen R."/>
            <person name="Noor M.A."/>
            <person name="O'Grady P."/>
            <person name="Pachter L."/>
            <person name="Papaceit M."/>
            <person name="Parisi M.J."/>
            <person name="Parisi M."/>
            <person name="Parts L."/>
            <person name="Pedersen J.S."/>
            <person name="Pesole G."/>
            <person name="Phillippy A.M."/>
            <person name="Ponting C.P."/>
            <person name="Pop M."/>
            <person name="Porcelli D."/>
            <person name="Powell J.R."/>
            <person name="Prohaska S."/>
            <person name="Pruitt K."/>
            <person name="Puig M."/>
            <person name="Quesneville H."/>
            <person name="Ram K.R."/>
            <person name="Rand D."/>
            <person name="Rasmussen M.D."/>
            <person name="Reed L.K."/>
            <person name="Reenan R."/>
            <person name="Reily A."/>
            <person name="Remington K.A."/>
            <person name="Rieger T.T."/>
            <person name="Ritchie M.G."/>
            <person name="Robin C."/>
            <person name="Rogers Y.H."/>
            <person name="Rohde C."/>
            <person name="Rozas J."/>
            <person name="Rubenfield M.J."/>
            <person name="Ruiz A."/>
            <person name="Russo S."/>
            <person name="Salzberg S.L."/>
            <person name="Sanchez-Gracia A."/>
            <person name="Saranga D.J."/>
            <person name="Sato H."/>
            <person name="Schaeffer S.W."/>
            <person name="Schatz M.C."/>
            <person name="Schlenke T."/>
            <person name="Schwartz R."/>
            <person name="Segarra C."/>
            <person name="Singh R.S."/>
            <person name="Sirot L."/>
            <person name="Sirota M."/>
            <person name="Sisneros N.B."/>
            <person name="Smith C.D."/>
            <person name="Smith T.F."/>
            <person name="Spieth J."/>
            <person name="Stage D.E."/>
            <person name="Stark A."/>
            <person name="Stephan W."/>
            <person name="Strausberg R.L."/>
            <person name="Strempel S."/>
            <person name="Sturgill D."/>
            <person name="Sutton G."/>
            <person name="Sutton G.G."/>
            <person name="Tao W."/>
            <person name="Teichmann S."/>
            <person name="Tobari Y.N."/>
            <person name="Tomimura Y."/>
            <person name="Tsolas J.M."/>
            <person name="Valente V.L."/>
            <person name="Venter E."/>
            <person name="Venter J.C."/>
            <person name="Vicario S."/>
            <person name="Vieira F.G."/>
            <person name="Vilella A.J."/>
            <person name="Villasante A."/>
            <person name="Walenz B."/>
            <person name="Wang J."/>
            <person name="Wasserman M."/>
            <person name="Watts T."/>
            <person name="Wilson D."/>
            <person name="Wilson R.K."/>
            <person name="Wing R.A."/>
            <person name="Wolfner M.F."/>
            <person name="Wong A."/>
            <person name="Wong G.K."/>
            <person name="Wu C.I."/>
            <person name="Wu G."/>
            <person name="Yamamoto D."/>
            <person name="Yang H.P."/>
            <person name="Yang S.P."/>
            <person name="Yorke J.A."/>
            <person name="Yoshida K."/>
            <person name="Zdobnov E."/>
            <person name="Zhang P."/>
            <person name="Zhang Y."/>
            <person name="Zimin A.V."/>
            <person name="Baldwin J."/>
            <person name="Abdouelleil A."/>
            <person name="Abdulkadir J."/>
            <person name="Abebe A."/>
            <person name="Abera B."/>
            <person name="Abreu J."/>
            <person name="Acer S.C."/>
            <person name="Aftuck L."/>
            <person name="Alexander A."/>
            <person name="An P."/>
            <person name="Anderson E."/>
            <person name="Anderson S."/>
            <person name="Arachi H."/>
            <person name="Azer M."/>
            <person name="Bachantsang P."/>
            <person name="Barry A."/>
            <person name="Bayul T."/>
            <person name="Berlin A."/>
            <person name="Bessette D."/>
            <person name="Bloom T."/>
            <person name="Blye J."/>
            <person name="Boguslavskiy L."/>
            <person name="Bonnet C."/>
            <person name="Boukhgalter B."/>
            <person name="Bourzgui I."/>
            <person name="Brown A."/>
            <person name="Cahill P."/>
            <person name="Channer S."/>
            <person name="Cheshatsang Y."/>
            <person name="Chuda L."/>
            <person name="Citroen M."/>
            <person name="Collymore A."/>
            <person name="Cooke P."/>
            <person name="Costello M."/>
            <person name="D'Aco K."/>
            <person name="Daza R."/>
            <person name="De Haan G."/>
            <person name="DeGray S."/>
            <person name="DeMaso C."/>
            <person name="Dhargay N."/>
            <person name="Dooley K."/>
            <person name="Dooley E."/>
            <person name="Doricent M."/>
            <person name="Dorje P."/>
            <person name="Dorjee K."/>
            <person name="Dupes A."/>
            <person name="Elong R."/>
            <person name="Falk J."/>
            <person name="Farina A."/>
            <person name="Faro S."/>
            <person name="Ferguson D."/>
            <person name="Fisher S."/>
            <person name="Foley C.D."/>
            <person name="Franke A."/>
            <person name="Friedrich D."/>
            <person name="Gadbois L."/>
            <person name="Gearin G."/>
            <person name="Gearin C.R."/>
            <person name="Giannoukos G."/>
            <person name="Goode T."/>
            <person name="Graham J."/>
            <person name="Grandbois E."/>
            <person name="Grewal S."/>
            <person name="Gyaltsen K."/>
            <person name="Hafez N."/>
            <person name="Hagos B."/>
            <person name="Hall J."/>
            <person name="Henson C."/>
            <person name="Hollinger A."/>
            <person name="Honan T."/>
            <person name="Huard M.D."/>
            <person name="Hughes L."/>
            <person name="Hurhula B."/>
            <person name="Husby M.E."/>
            <person name="Kamat A."/>
            <person name="Kanga B."/>
            <person name="Kashin S."/>
            <person name="Khazanovich D."/>
            <person name="Kisner P."/>
            <person name="Lance K."/>
            <person name="Lara M."/>
            <person name="Lee W."/>
            <person name="Lennon N."/>
            <person name="Letendre F."/>
            <person name="LeVine R."/>
            <person name="Lipovsky A."/>
            <person name="Liu X."/>
            <person name="Liu J."/>
            <person name="Liu S."/>
            <person name="Lokyitsang T."/>
            <person name="Lokyitsang Y."/>
            <person name="Lubonja R."/>
            <person name="Lui A."/>
            <person name="MacDonald P."/>
            <person name="Magnisalis V."/>
            <person name="Maru K."/>
            <person name="Matthews C."/>
            <person name="McCusker W."/>
            <person name="McDonough S."/>
            <person name="Mehta T."/>
            <person name="Meldrim J."/>
            <person name="Meneus L."/>
            <person name="Mihai O."/>
            <person name="Mihalev A."/>
            <person name="Mihova T."/>
            <person name="Mittelman R."/>
            <person name="Mlenga V."/>
            <person name="Montmayeur A."/>
            <person name="Mulrain L."/>
            <person name="Navidi A."/>
            <person name="Naylor J."/>
            <person name="Negash T."/>
            <person name="Nguyen T."/>
            <person name="Nguyen N."/>
            <person name="Nicol R."/>
            <person name="Norbu C."/>
            <person name="Norbu N."/>
            <person name="Novod N."/>
            <person name="O'Neill B."/>
            <person name="Osman S."/>
            <person name="Markiewicz E."/>
            <person name="Oyono O.L."/>
            <person name="Patti C."/>
            <person name="Phunkhang P."/>
            <person name="Pierre F."/>
            <person name="Priest M."/>
            <person name="Raghuraman S."/>
            <person name="Rege F."/>
            <person name="Reyes R."/>
            <person name="Rise C."/>
            <person name="Rogov P."/>
            <person name="Ross K."/>
            <person name="Ryan E."/>
            <person name="Settipalli S."/>
            <person name="Shea T."/>
            <person name="Sherpa N."/>
            <person name="Shi L."/>
            <person name="Shih D."/>
            <person name="Sparrow T."/>
            <person name="Spaulding J."/>
            <person name="Stalker J."/>
            <person name="Stange-Thomann N."/>
            <person name="Stavropoulos S."/>
            <person name="Stone C."/>
            <person name="Strader C."/>
            <person name="Tesfaye S."/>
            <person name="Thomson T."/>
            <person name="Thoulutsang Y."/>
            <person name="Thoulutsang D."/>
            <person name="Topham K."/>
            <person name="Topping I."/>
            <person name="Tsamla T."/>
            <person name="Vassiliev H."/>
            <person name="Vo A."/>
            <person name="Wangchuk T."/>
            <person name="Wangdi T."/>
            <person name="Weiand M."/>
            <person name="Wilkinson J."/>
            <person name="Wilson A."/>
            <person name="Yadav S."/>
            <person name="Young G."/>
            <person name="Yu Q."/>
            <person name="Zembek L."/>
            <person name="Zhong D."/>
            <person name="Zimmer A."/>
            <person name="Zwirko Z."/>
            <person name="Jaffe D.B."/>
            <person name="Alvarez P."/>
            <person name="Brockman W."/>
            <person name="Butler J."/>
            <person name="Chin C."/>
            <person name="Gnerre S."/>
            <person name="Grabherr M."/>
            <person name="Kleber M."/>
            <person name="Mauceli E."/>
            <person name="MacCallum I."/>
        </authorList>
    </citation>
    <scope>NUCLEOTIDE SEQUENCE [LARGE SCALE GENOMIC DNA]</scope>
    <source>
        <strain evidence="2">Rob3c / Tucson 14021-0248.25</strain>
    </source>
</reference>
<dbReference type="GO" id="GO:1903358">
    <property type="term" value="P:regulation of Golgi organization"/>
    <property type="evidence" value="ECO:0007669"/>
    <property type="project" value="EnsemblMetazoa"/>
</dbReference>
<dbReference type="GO" id="GO:0005912">
    <property type="term" value="C:adherens junction"/>
    <property type="evidence" value="ECO:0007669"/>
    <property type="project" value="EnsemblMetazoa"/>
</dbReference>
<evidence type="ECO:0000313" key="2">
    <source>
        <dbReference type="Proteomes" id="UP000001292"/>
    </source>
</evidence>
<name>B4IQC0_DROSE</name>
<dbReference type="Proteomes" id="UP000001292">
    <property type="component" value="Unassembled WGS sequence"/>
</dbReference>
<dbReference type="EMBL" id="CH686910">
    <property type="protein sequence ID" value="EDW44526.1"/>
    <property type="molecule type" value="Genomic_DNA"/>
</dbReference>
<dbReference type="GO" id="GO:0005634">
    <property type="term" value="C:nucleus"/>
    <property type="evidence" value="ECO:0007669"/>
    <property type="project" value="EnsemblMetazoa"/>
</dbReference>
<dbReference type="AlphaFoldDB" id="B4IQC0"/>